<protein>
    <recommendedName>
        <fullName evidence="2">Phosphoenolpyruvate carboxylase</fullName>
    </recommendedName>
</protein>
<evidence type="ECO:0000313" key="3">
    <source>
        <dbReference type="EMBL" id="QZD88569.1"/>
    </source>
</evidence>
<reference evidence="3 4" key="1">
    <citation type="submission" date="2021-08" db="EMBL/GenBank/DDBJ databases">
        <title>Comparative Genomics Analysis of the Genus Qipengyuania Reveals Extensive Genetic Diversity and Metabolic Versatility, Including the Description of Fifteen Novel Species.</title>
        <authorList>
            <person name="Liu Y."/>
        </authorList>
    </citation>
    <scope>NUCLEOTIDE SEQUENCE [LARGE SCALE GENOMIC DNA]</scope>
    <source>
        <strain evidence="3 4">1XM2-8</strain>
    </source>
</reference>
<comment type="function">
    <text evidence="1">Forms oxaloacetate, a four-carbon dicarboxylic acid source for the tricarboxylic acid cycle.</text>
</comment>
<evidence type="ECO:0000256" key="2">
    <source>
        <dbReference type="ARBA" id="ARBA00022419"/>
    </source>
</evidence>
<dbReference type="InterPro" id="IPR015813">
    <property type="entry name" value="Pyrv/PenolPyrv_kinase-like_dom"/>
</dbReference>
<evidence type="ECO:0000313" key="4">
    <source>
        <dbReference type="Proteomes" id="UP000824280"/>
    </source>
</evidence>
<organism evidence="3 4">
    <name type="scientific">Qipengyuania psychrotolerans</name>
    <dbReference type="NCBI Taxonomy" id="2867238"/>
    <lineage>
        <taxon>Bacteria</taxon>
        <taxon>Pseudomonadati</taxon>
        <taxon>Pseudomonadota</taxon>
        <taxon>Alphaproteobacteria</taxon>
        <taxon>Sphingomonadales</taxon>
        <taxon>Erythrobacteraceae</taxon>
        <taxon>Qipengyuania</taxon>
    </lineage>
</organism>
<sequence>MQALRLTRAPVWRAFVGKEYDWSTRLTDLSPLTFDTLAQRLRDLHLRTQETPLFNPVFQLAHDISRDLEAGEISLRDLGDLVEELGTHTLTARADRLRGLVEPAKSGEKLAQLSSDVGSFKDFAERWSHPQLHVVFTAHPTFLLSPGQAQAVAQAAADGGPVSGADSQKEPITLDYEHGRAMSALVHAQDARDRVVSSLLSSAGKEWPDRWHELQPVPFRFASWVGYDMDGRTDIKWYTSIRFRLSEKAERLARYADQLENIDSSHPLLAKLRAAHDLTAASVEDFSADLTDPADLSAAANRLTHDNSDKLLSLTPIITQLEDEARAADTHKAIAFKTLAAAMRADGLGMSHIHFRVNAKQLHNAIRTRFENGDDLDLGSQGALAALRDLLAKAEPLSANFASLAIESSTAVRQFLAMAQILKHIDADAPIRMLVAECEQPATVLAALYFAKLFGIEDKVDVSPLFETESALEHGGRFLDALLAEEAYRDYARKRGRVAIQTGFSDAGRFVGQIPASLAIERMQGRLAEAMAANGLTDVAALIFNTHGEGMGRGAHPASFKDRLEWPMSPWARRRFARAGIRLEPEASFQGGDGYLFFATPDLALATLAEIAERAPATADLDAPADPFYRRTDLSLDFYRAIKDHQQEHLESRTYSRAITAFGLGLLNSTGSRVSRRQSDINADREMSLRQIRAIPHNAILQQLGYPVNIIAGVGSAAESNYEDIAELLRDSPRGRQIMRLVRASNALASIKTVAAYGELFNSAYWASRPYRGTEDHLSRGCEALAEYLIQDDRNGVFRRLASRLRVDALKLHRLFELVPDEEPHPEREHARRVIGVLQALRLALMQHMFLKVVSVPAFSRANDISRTDVMEMVFTLRVDEALAQLRRAYPTSFPKKSDFAMDESGDYPRGTGEGYDAIRKNYIDPIEDAHNLSLRISTAIANLFGAHG</sequence>
<dbReference type="PANTHER" id="PTHR30523">
    <property type="entry name" value="PHOSPHOENOLPYRUVATE CARBOXYLASE"/>
    <property type="match status" value="1"/>
</dbReference>
<keyword evidence="4" id="KW-1185">Reference proteome</keyword>
<dbReference type="Pfam" id="PF00311">
    <property type="entry name" value="PEPcase"/>
    <property type="match status" value="1"/>
</dbReference>
<proteinExistence type="predicted"/>
<dbReference type="Proteomes" id="UP000824280">
    <property type="component" value="Chromosome"/>
</dbReference>
<dbReference type="PANTHER" id="PTHR30523:SF6">
    <property type="entry name" value="PHOSPHOENOLPYRUVATE CARBOXYLASE"/>
    <property type="match status" value="1"/>
</dbReference>
<dbReference type="InterPro" id="IPR021135">
    <property type="entry name" value="PEP_COase"/>
</dbReference>
<evidence type="ECO:0000256" key="1">
    <source>
        <dbReference type="ARBA" id="ARBA00003670"/>
    </source>
</evidence>
<dbReference type="SUPFAM" id="SSF51621">
    <property type="entry name" value="Phosphoenolpyruvate/pyruvate domain"/>
    <property type="match status" value="1"/>
</dbReference>
<accession>A0ABX8ZI32</accession>
<dbReference type="EMBL" id="CP081297">
    <property type="protein sequence ID" value="QZD88569.1"/>
    <property type="molecule type" value="Genomic_DNA"/>
</dbReference>
<name>A0ABX8ZI32_9SPHN</name>
<gene>
    <name evidence="3" type="ORF">K3166_11790</name>
</gene>